<comment type="caution">
    <text evidence="1">The sequence shown here is derived from an EMBL/GenBank/DDBJ whole genome shotgun (WGS) entry which is preliminary data.</text>
</comment>
<reference evidence="1 2" key="2">
    <citation type="journal article" date="2022" name="Mol. Ecol. Resour.">
        <title>The genomes of chicory, endive, great burdock and yacon provide insights into Asteraceae paleo-polyploidization history and plant inulin production.</title>
        <authorList>
            <person name="Fan W."/>
            <person name="Wang S."/>
            <person name="Wang H."/>
            <person name="Wang A."/>
            <person name="Jiang F."/>
            <person name="Liu H."/>
            <person name="Zhao H."/>
            <person name="Xu D."/>
            <person name="Zhang Y."/>
        </authorList>
    </citation>
    <scope>NUCLEOTIDE SEQUENCE [LARGE SCALE GENOMIC DNA]</scope>
    <source>
        <strain evidence="2">cv. Niubang</strain>
    </source>
</reference>
<name>A0ACB9C6E6_ARCLA</name>
<keyword evidence="2" id="KW-1185">Reference proteome</keyword>
<evidence type="ECO:0000313" key="2">
    <source>
        <dbReference type="Proteomes" id="UP001055879"/>
    </source>
</evidence>
<evidence type="ECO:0000313" key="1">
    <source>
        <dbReference type="EMBL" id="KAI3729848.1"/>
    </source>
</evidence>
<organism evidence="1 2">
    <name type="scientific">Arctium lappa</name>
    <name type="common">Greater burdock</name>
    <name type="synonym">Lappa major</name>
    <dbReference type="NCBI Taxonomy" id="4217"/>
    <lineage>
        <taxon>Eukaryota</taxon>
        <taxon>Viridiplantae</taxon>
        <taxon>Streptophyta</taxon>
        <taxon>Embryophyta</taxon>
        <taxon>Tracheophyta</taxon>
        <taxon>Spermatophyta</taxon>
        <taxon>Magnoliopsida</taxon>
        <taxon>eudicotyledons</taxon>
        <taxon>Gunneridae</taxon>
        <taxon>Pentapetalae</taxon>
        <taxon>asterids</taxon>
        <taxon>campanulids</taxon>
        <taxon>Asterales</taxon>
        <taxon>Asteraceae</taxon>
        <taxon>Carduoideae</taxon>
        <taxon>Cardueae</taxon>
        <taxon>Arctiinae</taxon>
        <taxon>Arctium</taxon>
    </lineage>
</organism>
<reference evidence="2" key="1">
    <citation type="journal article" date="2022" name="Mol. Ecol. Resour.">
        <title>The genomes of chicory, endive, great burdock and yacon provide insights into Asteraceae palaeo-polyploidization history and plant inulin production.</title>
        <authorList>
            <person name="Fan W."/>
            <person name="Wang S."/>
            <person name="Wang H."/>
            <person name="Wang A."/>
            <person name="Jiang F."/>
            <person name="Liu H."/>
            <person name="Zhao H."/>
            <person name="Xu D."/>
            <person name="Zhang Y."/>
        </authorList>
    </citation>
    <scope>NUCLEOTIDE SEQUENCE [LARGE SCALE GENOMIC DNA]</scope>
    <source>
        <strain evidence="2">cv. Niubang</strain>
    </source>
</reference>
<sequence length="135" mass="15052">MWSKPLFSQCAIAPTPELHDNGFPTQMRTDKWSRLLLSTTASHRWAKTLPRATALVPLAMCCSPTSHTLVLTFAAGEATTICCGYQPFMVPLRPLLGVVVPCRLCLRLVPSIVYQDFNLSYVWATSMTYGLWAML</sequence>
<gene>
    <name evidence="1" type="ORF">L6452_18519</name>
</gene>
<accession>A0ACB9C6E6</accession>
<dbReference type="Proteomes" id="UP001055879">
    <property type="component" value="Linkage Group LG05"/>
</dbReference>
<protein>
    <submittedName>
        <fullName evidence="1">Uncharacterized protein</fullName>
    </submittedName>
</protein>
<dbReference type="EMBL" id="CM042051">
    <property type="protein sequence ID" value="KAI3729848.1"/>
    <property type="molecule type" value="Genomic_DNA"/>
</dbReference>
<proteinExistence type="predicted"/>